<dbReference type="InterPro" id="IPR011042">
    <property type="entry name" value="6-blade_b-propeller_TolB-like"/>
</dbReference>
<dbReference type="PANTHER" id="PTHR19328:SF55">
    <property type="entry name" value="BLR6566 PROTEIN"/>
    <property type="match status" value="1"/>
</dbReference>
<feature type="domain" description="Pyrroloquinoline quinone-dependent pyranose dehydrogenase beta-propeller" evidence="2">
    <location>
        <begin position="139"/>
        <end position="433"/>
    </location>
</feature>
<reference evidence="3 4" key="1">
    <citation type="submission" date="2024-04" db="EMBL/GenBank/DDBJ databases">
        <title>Novel species of the genus Ideonella isolated from streams.</title>
        <authorList>
            <person name="Lu H."/>
        </authorList>
    </citation>
    <scope>NUCLEOTIDE SEQUENCE [LARGE SCALE GENOMIC DNA]</scope>
    <source>
        <strain evidence="3 4">DXS22W</strain>
    </source>
</reference>
<feature type="region of interest" description="Disordered" evidence="1">
    <location>
        <begin position="39"/>
        <end position="63"/>
    </location>
</feature>
<protein>
    <submittedName>
        <fullName evidence="3">Sorbosone dehydrogenase family protein</fullName>
    </submittedName>
</protein>
<dbReference type="Pfam" id="PF22807">
    <property type="entry name" value="TrAA12"/>
    <property type="match status" value="1"/>
</dbReference>
<dbReference type="EMBL" id="JBBUTH010000007">
    <property type="protein sequence ID" value="MEK8051111.1"/>
    <property type="molecule type" value="Genomic_DNA"/>
</dbReference>
<dbReference type="SUPFAM" id="SSF50952">
    <property type="entry name" value="Soluble quinoprotein glucose dehydrogenase"/>
    <property type="match status" value="1"/>
</dbReference>
<name>A0ABU9CHA0_9BURK</name>
<dbReference type="Gene3D" id="2.120.10.30">
    <property type="entry name" value="TolB, C-terminal domain"/>
    <property type="match status" value="1"/>
</dbReference>
<gene>
    <name evidence="3" type="ORF">AACH10_12745</name>
</gene>
<dbReference type="InterPro" id="IPR011041">
    <property type="entry name" value="Quinoprot_gluc/sorb_DH_b-prop"/>
</dbReference>
<dbReference type="InterPro" id="IPR054539">
    <property type="entry name" value="Beta-prop_PDH"/>
</dbReference>
<dbReference type="RefSeq" id="WP_341410802.1">
    <property type="nucleotide sequence ID" value="NZ_JBBUTH010000007.1"/>
</dbReference>
<evidence type="ECO:0000259" key="2">
    <source>
        <dbReference type="Pfam" id="PF22807"/>
    </source>
</evidence>
<evidence type="ECO:0000256" key="1">
    <source>
        <dbReference type="SAM" id="MobiDB-lite"/>
    </source>
</evidence>
<accession>A0ABU9CHA0</accession>
<organism evidence="3 4">
    <name type="scientific">Pseudaquabacterium inlustre</name>
    <dbReference type="NCBI Taxonomy" id="2984192"/>
    <lineage>
        <taxon>Bacteria</taxon>
        <taxon>Pseudomonadati</taxon>
        <taxon>Pseudomonadota</taxon>
        <taxon>Betaproteobacteria</taxon>
        <taxon>Burkholderiales</taxon>
        <taxon>Sphaerotilaceae</taxon>
        <taxon>Pseudaquabacterium</taxon>
    </lineage>
</organism>
<dbReference type="PANTHER" id="PTHR19328">
    <property type="entry name" value="HEDGEHOG-INTERACTING PROTEIN"/>
    <property type="match status" value="1"/>
</dbReference>
<evidence type="ECO:0000313" key="3">
    <source>
        <dbReference type="EMBL" id="MEK8051111.1"/>
    </source>
</evidence>
<sequence>MSFHTVLARAVALVGAGALHWRRLQGTVRTQAVGRTPEIPAARPQGKLPTLKMPTAQGWADGQKPSAARGLAVNAFAAGLKHPRWIQVLPNGDVTVAEAMQPGGQPRTLFDHAMVATMKRAAAVGDSPNRITLLRDADGDGTAEQRHLLLEHQRQPFGMAWLDGTFYVGNTDGVMAFPFTPGATRISAEGQRLATFKTRGHWTRSLLPSPDGKRLYVGVGSLSNIAEHGFEAEEGRACIYELDLASGASRIYASGLRNPVGLAWEPGTGALWTVVNERDGLGDETPPDYLSSVRDGGFYGWPYCYWGQTVDDRVPQGTAEAQALVARAITPDYALGGHTASLGLCWMPAGTLPGFDVDGMVIGQHGSWNRSTLSGYRVVFVPFANGQPAGAPRDILWGFLAPDESVSYGRPVGVAIGPDGRSLLVADDVGDVIWRVSAAR</sequence>
<keyword evidence="4" id="KW-1185">Reference proteome</keyword>
<evidence type="ECO:0000313" key="4">
    <source>
        <dbReference type="Proteomes" id="UP001365405"/>
    </source>
</evidence>
<dbReference type="Proteomes" id="UP001365405">
    <property type="component" value="Unassembled WGS sequence"/>
</dbReference>
<comment type="caution">
    <text evidence="3">The sequence shown here is derived from an EMBL/GenBank/DDBJ whole genome shotgun (WGS) entry which is preliminary data.</text>
</comment>
<proteinExistence type="predicted"/>